<protein>
    <submittedName>
        <fullName evidence="1">Uncharacterized protein</fullName>
    </submittedName>
</protein>
<dbReference type="EMBL" id="MN739166">
    <property type="protein sequence ID" value="QHS91909.1"/>
    <property type="molecule type" value="Genomic_DNA"/>
</dbReference>
<organism evidence="1">
    <name type="scientific">viral metagenome</name>
    <dbReference type="NCBI Taxonomy" id="1070528"/>
    <lineage>
        <taxon>unclassified sequences</taxon>
        <taxon>metagenomes</taxon>
        <taxon>organismal metagenomes</taxon>
    </lineage>
</organism>
<proteinExistence type="predicted"/>
<reference evidence="1" key="1">
    <citation type="journal article" date="2020" name="Nature">
        <title>Giant virus diversity and host interactions through global metagenomics.</title>
        <authorList>
            <person name="Schulz F."/>
            <person name="Roux S."/>
            <person name="Paez-Espino D."/>
            <person name="Jungbluth S."/>
            <person name="Walsh D.A."/>
            <person name="Denef V.J."/>
            <person name="McMahon K.D."/>
            <person name="Konstantinidis K.T."/>
            <person name="Eloe-Fadrosh E.A."/>
            <person name="Kyrpides N.C."/>
            <person name="Woyke T."/>
        </authorList>
    </citation>
    <scope>NUCLEOTIDE SEQUENCE</scope>
    <source>
        <strain evidence="1">GVMAG-M-3300013285-6</strain>
    </source>
</reference>
<accession>A0A6C0BK23</accession>
<name>A0A6C0BK23_9ZZZZ</name>
<sequence>MPGATLSEAYETTPLEAGKENPQYYQQSVGVYQHKKEARHILGLVGGNEVSGIEGNRADLESDLLGITRPITWGNTREHVPDSKNSNIIQRKNAKYDLSINVKPVHINTYQMWAYPATFAPVPFKQETCMKPEKF</sequence>
<dbReference type="AlphaFoldDB" id="A0A6C0BK23"/>
<evidence type="ECO:0000313" key="1">
    <source>
        <dbReference type="EMBL" id="QHS91909.1"/>
    </source>
</evidence>